<evidence type="ECO:0000259" key="3">
    <source>
        <dbReference type="Pfam" id="PF13458"/>
    </source>
</evidence>
<dbReference type="InterPro" id="IPR028082">
    <property type="entry name" value="Peripla_BP_I"/>
</dbReference>
<dbReference type="PANTHER" id="PTHR30483">
    <property type="entry name" value="LEUCINE-SPECIFIC-BINDING PROTEIN"/>
    <property type="match status" value="1"/>
</dbReference>
<accession>A0ABV1VW67</accession>
<dbReference type="PROSITE" id="PS51257">
    <property type="entry name" value="PROKAR_LIPOPROTEIN"/>
    <property type="match status" value="1"/>
</dbReference>
<reference evidence="4 5" key="1">
    <citation type="submission" date="2024-06" db="EMBL/GenBank/DDBJ databases">
        <title>The Natural Products Discovery Center: Release of the First 8490 Sequenced Strains for Exploring Actinobacteria Biosynthetic Diversity.</title>
        <authorList>
            <person name="Kalkreuter E."/>
            <person name="Kautsar S.A."/>
            <person name="Yang D."/>
            <person name="Bader C.D."/>
            <person name="Teijaro C.N."/>
            <person name="Fluegel L."/>
            <person name="Davis C.M."/>
            <person name="Simpson J.R."/>
            <person name="Lauterbach L."/>
            <person name="Steele A.D."/>
            <person name="Gui C."/>
            <person name="Meng S."/>
            <person name="Li G."/>
            <person name="Viehrig K."/>
            <person name="Ye F."/>
            <person name="Su P."/>
            <person name="Kiefer A.F."/>
            <person name="Nichols A."/>
            <person name="Cepeda A.J."/>
            <person name="Yan W."/>
            <person name="Fan B."/>
            <person name="Jiang Y."/>
            <person name="Adhikari A."/>
            <person name="Zheng C.-J."/>
            <person name="Schuster L."/>
            <person name="Cowan T.M."/>
            <person name="Smanski M.J."/>
            <person name="Chevrette M.G."/>
            <person name="De Carvalho L.P.S."/>
            <person name="Shen B."/>
        </authorList>
    </citation>
    <scope>NUCLEOTIDE SEQUENCE [LARGE SCALE GENOMIC DNA]</scope>
    <source>
        <strain evidence="4 5">NPDC000634</strain>
    </source>
</reference>
<protein>
    <submittedName>
        <fullName evidence="4">ABC transporter substrate-binding protein</fullName>
    </submittedName>
</protein>
<dbReference type="PANTHER" id="PTHR30483:SF6">
    <property type="entry name" value="PERIPLASMIC BINDING PROTEIN OF ABC TRANSPORTER FOR NATURAL AMINO ACIDS"/>
    <property type="match status" value="1"/>
</dbReference>
<evidence type="ECO:0000256" key="2">
    <source>
        <dbReference type="ARBA" id="ARBA00022729"/>
    </source>
</evidence>
<dbReference type="EMBL" id="JBEPCU010000011">
    <property type="protein sequence ID" value="MER6975811.1"/>
    <property type="molecule type" value="Genomic_DNA"/>
</dbReference>
<proteinExistence type="inferred from homology"/>
<gene>
    <name evidence="4" type="ORF">ABT317_01775</name>
</gene>
<keyword evidence="2" id="KW-0732">Signal</keyword>
<evidence type="ECO:0000313" key="4">
    <source>
        <dbReference type="EMBL" id="MER6975811.1"/>
    </source>
</evidence>
<feature type="domain" description="Leucine-binding protein" evidence="3">
    <location>
        <begin position="44"/>
        <end position="372"/>
    </location>
</feature>
<dbReference type="Proteomes" id="UP001458415">
    <property type="component" value="Unassembled WGS sequence"/>
</dbReference>
<comment type="similarity">
    <text evidence="1">Belongs to the leucine-binding protein family.</text>
</comment>
<dbReference type="Gene3D" id="3.40.50.2300">
    <property type="match status" value="2"/>
</dbReference>
<dbReference type="SUPFAM" id="SSF53822">
    <property type="entry name" value="Periplasmic binding protein-like I"/>
    <property type="match status" value="1"/>
</dbReference>
<dbReference type="RefSeq" id="WP_086725104.1">
    <property type="nucleotide sequence ID" value="NZ_MUBM01000081.1"/>
</dbReference>
<evidence type="ECO:0000256" key="1">
    <source>
        <dbReference type="ARBA" id="ARBA00010062"/>
    </source>
</evidence>
<comment type="caution">
    <text evidence="4">The sequence shown here is derived from an EMBL/GenBank/DDBJ whole genome shotgun (WGS) entry which is preliminary data.</text>
</comment>
<keyword evidence="5" id="KW-1185">Reference proteome</keyword>
<evidence type="ECO:0000313" key="5">
    <source>
        <dbReference type="Proteomes" id="UP001458415"/>
    </source>
</evidence>
<name>A0ABV1VW67_9ACTN</name>
<dbReference type="InterPro" id="IPR028081">
    <property type="entry name" value="Leu-bd"/>
</dbReference>
<dbReference type="InterPro" id="IPR051010">
    <property type="entry name" value="BCAA_transport"/>
</dbReference>
<dbReference type="Pfam" id="PF13458">
    <property type="entry name" value="Peripla_BP_6"/>
    <property type="match status" value="1"/>
</dbReference>
<sequence length="392" mass="40397">MSMHSRTWYGGIAAVGASVLIAGLTACGGPTSTDAGSVKGLPSTVKIMSIKEMSGAVAFAGTNATKGIDLAVEQINQQKFLGDSKLEIDLKDSAASAQQAASLATQAISDKSYAAILGPASSAQATAISPIAQKSGLPVVYTQAGSDGVLVGNYTYRVTAPAESYYQLAGQYLKSKHVKTAAVLFNSGNPTLTQLGQKTVPALADKYGFKVRSSDGVQVTAQDFTSNASKIAQAKPDAVFLLLTGPQDPVAVTQLRQDGYRGEIVGMTSMGAGNLKTAGKTAAGVVWPSNFSALDTNESTKKFVEAYKAKYGEVPNNYAAEAYDAAWFLARGIKEAGSASRTEIQKGLAKVAASGFEGAQGAMTFDGTDVRVTGVLAGWDGTNETLVPLGSS</sequence>
<organism evidence="4 5">
    <name type="scientific">Streptomyces carpinensis</name>
    <dbReference type="NCBI Taxonomy" id="66369"/>
    <lineage>
        <taxon>Bacteria</taxon>
        <taxon>Bacillati</taxon>
        <taxon>Actinomycetota</taxon>
        <taxon>Actinomycetes</taxon>
        <taxon>Kitasatosporales</taxon>
        <taxon>Streptomycetaceae</taxon>
        <taxon>Streptomyces</taxon>
    </lineage>
</organism>